<proteinExistence type="predicted"/>
<name>A0A0G4GEN5_VITBC</name>
<keyword evidence="6" id="KW-1185">Reference proteome</keyword>
<dbReference type="Pfam" id="PF00076">
    <property type="entry name" value="RRM_1"/>
    <property type="match status" value="2"/>
</dbReference>
<dbReference type="InterPro" id="IPR012677">
    <property type="entry name" value="Nucleotide-bd_a/b_plait_sf"/>
</dbReference>
<feature type="region of interest" description="Disordered" evidence="3">
    <location>
        <begin position="365"/>
        <end position="396"/>
    </location>
</feature>
<evidence type="ECO:0000313" key="6">
    <source>
        <dbReference type="Proteomes" id="UP000041254"/>
    </source>
</evidence>
<evidence type="ECO:0000313" key="5">
    <source>
        <dbReference type="EMBL" id="CEM27810.1"/>
    </source>
</evidence>
<reference evidence="5 6" key="1">
    <citation type="submission" date="2014-11" db="EMBL/GenBank/DDBJ databases">
        <authorList>
            <person name="Zhu J."/>
            <person name="Qi W."/>
            <person name="Song R."/>
        </authorList>
    </citation>
    <scope>NUCLEOTIDE SEQUENCE [LARGE SCALE GENOMIC DNA]</scope>
</reference>
<dbReference type="EMBL" id="CDMY01000644">
    <property type="protein sequence ID" value="CEM27810.1"/>
    <property type="molecule type" value="Genomic_DNA"/>
</dbReference>
<evidence type="ECO:0000256" key="3">
    <source>
        <dbReference type="SAM" id="MobiDB-lite"/>
    </source>
</evidence>
<dbReference type="InterPro" id="IPR000504">
    <property type="entry name" value="RRM_dom"/>
</dbReference>
<dbReference type="GO" id="GO:0003723">
    <property type="term" value="F:RNA binding"/>
    <property type="evidence" value="ECO:0007669"/>
    <property type="project" value="UniProtKB-UniRule"/>
</dbReference>
<evidence type="ECO:0000256" key="1">
    <source>
        <dbReference type="ARBA" id="ARBA00022884"/>
    </source>
</evidence>
<feature type="compositionally biased region" description="Polar residues" evidence="3">
    <location>
        <begin position="379"/>
        <end position="396"/>
    </location>
</feature>
<organism evidence="5 6">
    <name type="scientific">Vitrella brassicaformis (strain CCMP3155)</name>
    <dbReference type="NCBI Taxonomy" id="1169540"/>
    <lineage>
        <taxon>Eukaryota</taxon>
        <taxon>Sar</taxon>
        <taxon>Alveolata</taxon>
        <taxon>Colpodellida</taxon>
        <taxon>Vitrellaceae</taxon>
        <taxon>Vitrella</taxon>
    </lineage>
</organism>
<feature type="domain" description="RRM" evidence="4">
    <location>
        <begin position="1"/>
        <end position="66"/>
    </location>
</feature>
<gene>
    <name evidence="5" type="ORF">Vbra_17566</name>
</gene>
<dbReference type="Gene3D" id="3.30.70.330">
    <property type="match status" value="2"/>
</dbReference>
<dbReference type="CDD" id="cd12276">
    <property type="entry name" value="RRM2_MEI2_EAR1_like"/>
    <property type="match status" value="1"/>
</dbReference>
<accession>A0A0G4GEN5</accession>
<dbReference type="VEuPathDB" id="CryptoDB:Vbra_17566"/>
<dbReference type="SUPFAM" id="SSF54928">
    <property type="entry name" value="RNA-binding domain, RBD"/>
    <property type="match status" value="1"/>
</dbReference>
<sequence>MPSDVSDEEIRKAAEEWGDIKNFINISTKGMAFIEYFDLRAAEEARKGLKAKEFGGKSIDAQFSSGRPDGGREENQGTLFVRPATADRNFIDINSVEQYRELFTAFGAVKKVTPNRKREAEKFVQYFDLRDAEKALKGLNGFNFNGVLLDVQFSNQPSRSLNRDSKIHDLISRGVRIPKRPDTDYSYSSPATASMMMPYGAAAMPYGTMPYMPYAAGGIPMAGMAAAGMPAAAGMAAMGSMGYGPMRGSAQAWGQVGQMPAAVGGVGVAGAGGGGAATATGTTATPVDPYTYNPYASFGYGAGGYGAWAGMYDMYGMAGQQQQQQQAAAAQVAGHQQQTTVPAGVAAAAYPATTATYTVPTVPTAPSAAPAPAPVATANGQATTQPTAEAPNATTA</sequence>
<evidence type="ECO:0000256" key="2">
    <source>
        <dbReference type="PROSITE-ProRule" id="PRU00176"/>
    </source>
</evidence>
<dbReference type="OrthoDB" id="336256at2759"/>
<dbReference type="InterPro" id="IPR035979">
    <property type="entry name" value="RBD_domain_sf"/>
</dbReference>
<feature type="compositionally biased region" description="Low complexity" evidence="3">
    <location>
        <begin position="365"/>
        <end position="378"/>
    </location>
</feature>
<evidence type="ECO:0000259" key="4">
    <source>
        <dbReference type="PROSITE" id="PS50102"/>
    </source>
</evidence>
<dbReference type="SMART" id="SM00360">
    <property type="entry name" value="RRM"/>
    <property type="match status" value="2"/>
</dbReference>
<dbReference type="AlphaFoldDB" id="A0A0G4GEN5"/>
<dbReference type="PROSITE" id="PS50102">
    <property type="entry name" value="RRM"/>
    <property type="match status" value="2"/>
</dbReference>
<protein>
    <recommendedName>
        <fullName evidence="4">RRM domain-containing protein</fullName>
    </recommendedName>
</protein>
<dbReference type="InParanoid" id="A0A0G4GEN5"/>
<feature type="domain" description="RRM" evidence="4">
    <location>
        <begin position="77"/>
        <end position="156"/>
    </location>
</feature>
<keyword evidence="1 2" id="KW-0694">RNA-binding</keyword>
<dbReference type="Proteomes" id="UP000041254">
    <property type="component" value="Unassembled WGS sequence"/>
</dbReference>
<dbReference type="PANTHER" id="PTHR23189">
    <property type="entry name" value="RNA RECOGNITION MOTIF-CONTAINING"/>
    <property type="match status" value="1"/>
</dbReference>